<name>A0A2T0WBG7_9RHOB</name>
<proteinExistence type="predicted"/>
<accession>A0A2T0WBG7</accession>
<dbReference type="RefSeq" id="WP_106268570.1">
    <property type="nucleotide sequence ID" value="NZ_PVTQ01000027.1"/>
</dbReference>
<dbReference type="Gene3D" id="1.10.3300.10">
    <property type="entry name" value="Jann2411-like domain"/>
    <property type="match status" value="1"/>
</dbReference>
<comment type="caution">
    <text evidence="2">The sequence shown here is derived from an EMBL/GenBank/DDBJ whole genome shotgun (WGS) entry which is preliminary data.</text>
</comment>
<reference evidence="2 3" key="1">
    <citation type="submission" date="2018-03" db="EMBL/GenBank/DDBJ databases">
        <title>Genomic Encyclopedia of Archaeal and Bacterial Type Strains, Phase II (KMG-II): from individual species to whole genera.</title>
        <authorList>
            <person name="Goeker M."/>
        </authorList>
    </citation>
    <scope>NUCLEOTIDE SEQUENCE [LARGE SCALE GENOMIC DNA]</scope>
    <source>
        <strain evidence="2 3">DSM 100212</strain>
    </source>
</reference>
<dbReference type="AlphaFoldDB" id="A0A2T0WBG7"/>
<dbReference type="PANTHER" id="PTHR35525:SF3">
    <property type="entry name" value="BLL6575 PROTEIN"/>
    <property type="match status" value="1"/>
</dbReference>
<dbReference type="SUPFAM" id="SSF160904">
    <property type="entry name" value="Jann2411-like"/>
    <property type="match status" value="1"/>
</dbReference>
<dbReference type="InterPro" id="IPR021005">
    <property type="entry name" value="Znf_CGNR"/>
</dbReference>
<keyword evidence="3" id="KW-1185">Reference proteome</keyword>
<dbReference type="PANTHER" id="PTHR35525">
    <property type="entry name" value="BLL6575 PROTEIN"/>
    <property type="match status" value="1"/>
</dbReference>
<dbReference type="Pfam" id="PF11706">
    <property type="entry name" value="zf-CGNR"/>
    <property type="match status" value="1"/>
</dbReference>
<dbReference type="InterPro" id="IPR010852">
    <property type="entry name" value="ABATE"/>
</dbReference>
<evidence type="ECO:0000313" key="3">
    <source>
        <dbReference type="Proteomes" id="UP000238392"/>
    </source>
</evidence>
<dbReference type="InterPro" id="IPR023286">
    <property type="entry name" value="ABATE_dom_sf"/>
</dbReference>
<dbReference type="OrthoDB" id="9808437at2"/>
<protein>
    <submittedName>
        <fullName evidence="2">Putative RNA-binding Zn ribbon-like protein</fullName>
    </submittedName>
</protein>
<evidence type="ECO:0000313" key="2">
    <source>
        <dbReference type="EMBL" id="PRY84045.1"/>
    </source>
</evidence>
<organism evidence="2 3">
    <name type="scientific">Donghicola tyrosinivorans</name>
    <dbReference type="NCBI Taxonomy" id="1652492"/>
    <lineage>
        <taxon>Bacteria</taxon>
        <taxon>Pseudomonadati</taxon>
        <taxon>Pseudomonadota</taxon>
        <taxon>Alphaproteobacteria</taxon>
        <taxon>Rhodobacterales</taxon>
        <taxon>Roseobacteraceae</taxon>
        <taxon>Donghicola</taxon>
    </lineage>
</organism>
<evidence type="ECO:0000259" key="1">
    <source>
        <dbReference type="Pfam" id="PF11706"/>
    </source>
</evidence>
<dbReference type="Proteomes" id="UP000238392">
    <property type="component" value="Unassembled WGS sequence"/>
</dbReference>
<dbReference type="Pfam" id="PF07336">
    <property type="entry name" value="ABATE"/>
    <property type="match status" value="1"/>
</dbReference>
<feature type="domain" description="Zinc finger CGNR" evidence="1">
    <location>
        <begin position="161"/>
        <end position="202"/>
    </location>
</feature>
<gene>
    <name evidence="2" type="ORF">CLV74_12717</name>
</gene>
<sequence length="202" mass="22372">MTRETRPAPFFVGEHPALDLLNSVATPHTARFDWLETGADLLDWMIAAKLASEAELAPFRTPACADALEAARQQIVTFREDFRTFIEGVCGAPLCASDHPMIGQINGILPKGARYLQITKAGPEQTFALADRHRLDAPDALIQPIAAAAAHLICEGDFRYIRNCEGPTCTLYFLDVSKNHKRRWCSMEVCGNRAKAAAYRNR</sequence>
<dbReference type="EMBL" id="PVTQ01000027">
    <property type="protein sequence ID" value="PRY84045.1"/>
    <property type="molecule type" value="Genomic_DNA"/>
</dbReference>